<dbReference type="AlphaFoldDB" id="A0A072NMA8"/>
<comment type="caution">
    <text evidence="1">The sequence shown here is derived from an EMBL/GenBank/DDBJ whole genome shotgun (WGS) entry which is preliminary data.</text>
</comment>
<dbReference type="EMBL" id="JJRY01000008">
    <property type="protein sequence ID" value="KEF38397.1"/>
    <property type="molecule type" value="Genomic_DNA"/>
</dbReference>
<accession>A0A072NMA8</accession>
<dbReference type="RefSeq" id="WP_004432011.1">
    <property type="nucleotide sequence ID" value="NZ_JJRY01000008.1"/>
</dbReference>
<dbReference type="GeneID" id="89467251"/>
<reference evidence="1 2" key="1">
    <citation type="submission" date="2014-04" db="EMBL/GenBank/DDBJ databases">
        <title>Draft genome sequence of Bacillus azotoformans MEV2011, a (co-) denitrifying strain unable to grow in the presence of oxygen.</title>
        <authorList>
            <person name="Nielsen M."/>
            <person name="Schreiber L."/>
            <person name="Finster K."/>
            <person name="Schramm A."/>
        </authorList>
    </citation>
    <scope>NUCLEOTIDE SEQUENCE [LARGE SCALE GENOMIC DNA]</scope>
    <source>
        <strain evidence="1 2">MEV2011</strain>
    </source>
</reference>
<dbReference type="OrthoDB" id="2706316at2"/>
<name>A0A072NMA8_SCHAZ</name>
<sequence>MGYILPINNEQSTQYTNRIIRKDGPPFVVKPVEKVTMRAKLKGKTDYEDKYEEAKARKKSEITGKGKHFNETV</sequence>
<dbReference type="Proteomes" id="UP000027936">
    <property type="component" value="Unassembled WGS sequence"/>
</dbReference>
<dbReference type="PATRIC" id="fig|1348973.3.peg.2357"/>
<proteinExistence type="predicted"/>
<protein>
    <submittedName>
        <fullName evidence="1">Uncharacterized protein</fullName>
    </submittedName>
</protein>
<organism evidence="1 2">
    <name type="scientific">Schinkia azotoformans MEV2011</name>
    <dbReference type="NCBI Taxonomy" id="1348973"/>
    <lineage>
        <taxon>Bacteria</taxon>
        <taxon>Bacillati</taxon>
        <taxon>Bacillota</taxon>
        <taxon>Bacilli</taxon>
        <taxon>Bacillales</taxon>
        <taxon>Bacillaceae</taxon>
        <taxon>Calidifontibacillus/Schinkia group</taxon>
        <taxon>Schinkia</taxon>
    </lineage>
</organism>
<evidence type="ECO:0000313" key="2">
    <source>
        <dbReference type="Proteomes" id="UP000027936"/>
    </source>
</evidence>
<gene>
    <name evidence="1" type="ORF">M670_02440</name>
</gene>
<evidence type="ECO:0000313" key="1">
    <source>
        <dbReference type="EMBL" id="KEF38397.1"/>
    </source>
</evidence>